<name>A0A816A372_ADIRI</name>
<dbReference type="Proteomes" id="UP000663828">
    <property type="component" value="Unassembled WGS sequence"/>
</dbReference>
<accession>A0A816A372</accession>
<keyword evidence="2" id="KW-1185">Reference proteome</keyword>
<comment type="caution">
    <text evidence="1">The sequence shown here is derived from an EMBL/GenBank/DDBJ whole genome shotgun (WGS) entry which is preliminary data.</text>
</comment>
<gene>
    <name evidence="1" type="ORF">XAT740_LOCUS46616</name>
</gene>
<sequence>MQTHIHHIRFSEVPYLECQPWIIILHQLNETGTVIHLPTADALTFLRPFNDIIDCQNHIKSNERSPFTLFGHEDNIRTWFFNNNIIPDNLEDIIVFGIDRNDLRSFKQWLRRHSRNIQTVLPTDQLERELIMFGMRHIENVLDDFQDPNTQNLLKQDLQRLQAALDDCFMRINQRLDNEIAMSVEAK</sequence>
<dbReference type="AlphaFoldDB" id="A0A816A372"/>
<dbReference type="EMBL" id="CAJNOR010006299">
    <property type="protein sequence ID" value="CAF1591430.1"/>
    <property type="molecule type" value="Genomic_DNA"/>
</dbReference>
<reference evidence="1" key="1">
    <citation type="submission" date="2021-02" db="EMBL/GenBank/DDBJ databases">
        <authorList>
            <person name="Nowell W R."/>
        </authorList>
    </citation>
    <scope>NUCLEOTIDE SEQUENCE</scope>
</reference>
<proteinExistence type="predicted"/>
<organism evidence="1 2">
    <name type="scientific">Adineta ricciae</name>
    <name type="common">Rotifer</name>
    <dbReference type="NCBI Taxonomy" id="249248"/>
    <lineage>
        <taxon>Eukaryota</taxon>
        <taxon>Metazoa</taxon>
        <taxon>Spiralia</taxon>
        <taxon>Gnathifera</taxon>
        <taxon>Rotifera</taxon>
        <taxon>Eurotatoria</taxon>
        <taxon>Bdelloidea</taxon>
        <taxon>Adinetida</taxon>
        <taxon>Adinetidae</taxon>
        <taxon>Adineta</taxon>
    </lineage>
</organism>
<protein>
    <submittedName>
        <fullName evidence="1">Uncharacterized protein</fullName>
    </submittedName>
</protein>
<evidence type="ECO:0000313" key="1">
    <source>
        <dbReference type="EMBL" id="CAF1591430.1"/>
    </source>
</evidence>
<evidence type="ECO:0000313" key="2">
    <source>
        <dbReference type="Proteomes" id="UP000663828"/>
    </source>
</evidence>